<keyword evidence="14" id="KW-1185">Reference proteome</keyword>
<comment type="subcellular location">
    <subcellularLocation>
        <location evidence="2">Membrane</location>
        <topology evidence="2">Multi-pass membrane protein</topology>
    </subcellularLocation>
    <subcellularLocation>
        <location evidence="1">Plastid</location>
        <location evidence="1">Chloroplast envelope</location>
    </subcellularLocation>
</comment>
<evidence type="ECO:0000256" key="9">
    <source>
        <dbReference type="ARBA" id="ARBA00022989"/>
    </source>
</evidence>
<keyword evidence="5" id="KW-0934">Plastid</keyword>
<accession>A8HW48</accession>
<dbReference type="PaxDb" id="3055-EDP08205"/>
<organism evidence="13 14">
    <name type="scientific">Chlamydomonas reinhardtii</name>
    <name type="common">Chlamydomonas smithii</name>
    <dbReference type="NCBI Taxonomy" id="3055"/>
    <lineage>
        <taxon>Eukaryota</taxon>
        <taxon>Viridiplantae</taxon>
        <taxon>Chlorophyta</taxon>
        <taxon>core chlorophytes</taxon>
        <taxon>Chlorophyceae</taxon>
        <taxon>CS clade</taxon>
        <taxon>Chlamydomonadales</taxon>
        <taxon>Chlamydomonadaceae</taxon>
        <taxon>Chlamydomonas</taxon>
    </lineage>
</organism>
<dbReference type="STRING" id="3055.A8HW48"/>
<keyword evidence="10 11" id="KW-0472">Membrane</keyword>
<dbReference type="PANTHER" id="PTHR24089">
    <property type="entry name" value="SOLUTE CARRIER FAMILY 25"/>
    <property type="match status" value="1"/>
</dbReference>
<reference evidence="13 14" key="1">
    <citation type="journal article" date="2007" name="Science">
        <title>The Chlamydomonas genome reveals the evolution of key animal and plant functions.</title>
        <authorList>
            <person name="Merchant S.S."/>
            <person name="Prochnik S.E."/>
            <person name="Vallon O."/>
            <person name="Harris E.H."/>
            <person name="Karpowicz S.J."/>
            <person name="Witman G.B."/>
            <person name="Terry A."/>
            <person name="Salamov A."/>
            <person name="Fritz-Laylin L.K."/>
            <person name="Marechal-Drouard L."/>
            <person name="Marshall W.F."/>
            <person name="Qu L.H."/>
            <person name="Nelson D.R."/>
            <person name="Sanderfoot A.A."/>
            <person name="Spalding M.H."/>
            <person name="Kapitonov V.V."/>
            <person name="Ren Q."/>
            <person name="Ferris P."/>
            <person name="Lindquist E."/>
            <person name="Shapiro H."/>
            <person name="Lucas S.M."/>
            <person name="Grimwood J."/>
            <person name="Schmutz J."/>
            <person name="Cardol P."/>
            <person name="Cerutti H."/>
            <person name="Chanfreau G."/>
            <person name="Chen C.L."/>
            <person name="Cognat V."/>
            <person name="Croft M.T."/>
            <person name="Dent R."/>
            <person name="Dutcher S."/>
            <person name="Fernandez E."/>
            <person name="Fukuzawa H."/>
            <person name="Gonzalez-Ballester D."/>
            <person name="Gonzalez-Halphen D."/>
            <person name="Hallmann A."/>
            <person name="Hanikenne M."/>
            <person name="Hippler M."/>
            <person name="Inwood W."/>
            <person name="Jabbari K."/>
            <person name="Kalanon M."/>
            <person name="Kuras R."/>
            <person name="Lefebvre P.A."/>
            <person name="Lemaire S.D."/>
            <person name="Lobanov A.V."/>
            <person name="Lohr M."/>
            <person name="Manuell A."/>
            <person name="Meier I."/>
            <person name="Mets L."/>
            <person name="Mittag M."/>
            <person name="Mittelmeier T."/>
            <person name="Moroney J.V."/>
            <person name="Moseley J."/>
            <person name="Napoli C."/>
            <person name="Nedelcu A.M."/>
            <person name="Niyogi K."/>
            <person name="Novoselov S.V."/>
            <person name="Paulsen I.T."/>
            <person name="Pazour G."/>
            <person name="Purton S."/>
            <person name="Ral J.P."/>
            <person name="Riano-Pachon D.M."/>
            <person name="Riekhof W."/>
            <person name="Rymarquis L."/>
            <person name="Schroda M."/>
            <person name="Stern D."/>
            <person name="Umen J."/>
            <person name="Willows R."/>
            <person name="Wilson N."/>
            <person name="Zimmer S.L."/>
            <person name="Allmer J."/>
            <person name="Balk J."/>
            <person name="Bisova K."/>
            <person name="Chen C.J."/>
            <person name="Elias M."/>
            <person name="Gendler K."/>
            <person name="Hauser C."/>
            <person name="Lamb M.R."/>
            <person name="Ledford H."/>
            <person name="Long J.C."/>
            <person name="Minagawa J."/>
            <person name="Page M.D."/>
            <person name="Pan J."/>
            <person name="Pootakham W."/>
            <person name="Roje S."/>
            <person name="Rose A."/>
            <person name="Stahlberg E."/>
            <person name="Terauchi A.M."/>
            <person name="Yang P."/>
            <person name="Ball S."/>
            <person name="Bowler C."/>
            <person name="Dieckmann C.L."/>
            <person name="Gladyshev V.N."/>
            <person name="Green P."/>
            <person name="Jorgensen R."/>
            <person name="Mayfield S."/>
            <person name="Mueller-Roeber B."/>
            <person name="Rajamani S."/>
            <person name="Sayre R.T."/>
            <person name="Brokstein P."/>
            <person name="Dubchak I."/>
            <person name="Goodstein D."/>
            <person name="Hornick L."/>
            <person name="Huang Y.W."/>
            <person name="Jhaveri J."/>
            <person name="Luo Y."/>
            <person name="Martinez D."/>
            <person name="Ngau W.C."/>
            <person name="Otillar B."/>
            <person name="Poliakov A."/>
            <person name="Porter A."/>
            <person name="Szajkowski L."/>
            <person name="Werner G."/>
            <person name="Zhou K."/>
            <person name="Grigoriev I.V."/>
            <person name="Rokhsar D.S."/>
            <person name="Grossman A.R."/>
        </authorList>
    </citation>
    <scope>NUCLEOTIDE SEQUENCE [LARGE SCALE GENOMIC DNA]</scope>
    <source>
        <strain evidence="14">CC-503</strain>
    </source>
</reference>
<feature type="repeat" description="Solcar" evidence="11">
    <location>
        <begin position="203"/>
        <end position="287"/>
    </location>
</feature>
<evidence type="ECO:0000256" key="10">
    <source>
        <dbReference type="ARBA" id="ARBA00023136"/>
    </source>
</evidence>
<sequence length="297" mass="32377">MSDKKRGANVLDSSRMFFAGGMAGAIARTCTAPLDRIKLLFQVQAVAGPGTSPTAYTGVGQAAMKIIREEGFLAFWKGNGVNIIRIFPYSAAQLASNDTYKRLLADEKHELSVPRRLLAGACAGMTATALTHPLDTVRLRLALPNHPYKGAIDAATIMVRTEGMISLYKGLVPTLIGIAPYAALNFASYDLIKKWMYHGERPQSAMANLLVGGTSGTIAASICYPLDTIRRRMQMKGQAYKNQMDAFRTIMAKEGMRGFYRGWVANTVKVVPQNAIRMVSYEAMKNVLGVKKAKTDT</sequence>
<dbReference type="Pfam" id="PF00153">
    <property type="entry name" value="Mito_carr"/>
    <property type="match status" value="3"/>
</dbReference>
<evidence type="ECO:0000256" key="12">
    <source>
        <dbReference type="RuleBase" id="RU000488"/>
    </source>
</evidence>
<evidence type="ECO:0000256" key="11">
    <source>
        <dbReference type="PROSITE-ProRule" id="PRU00282"/>
    </source>
</evidence>
<proteinExistence type="inferred from homology"/>
<dbReference type="InParanoid" id="A8HW48"/>
<dbReference type="InterPro" id="IPR023395">
    <property type="entry name" value="MCP_dom_sf"/>
</dbReference>
<evidence type="ECO:0000256" key="8">
    <source>
        <dbReference type="ARBA" id="ARBA00022946"/>
    </source>
</evidence>
<dbReference type="PROSITE" id="PS50920">
    <property type="entry name" value="SOLCAR"/>
    <property type="match status" value="3"/>
</dbReference>
<dbReference type="OrthoDB" id="270584at2759"/>
<feature type="repeat" description="Solcar" evidence="11">
    <location>
        <begin position="111"/>
        <end position="195"/>
    </location>
</feature>
<dbReference type="InterPro" id="IPR002067">
    <property type="entry name" value="MCP"/>
</dbReference>
<evidence type="ECO:0000256" key="6">
    <source>
        <dbReference type="ARBA" id="ARBA00022692"/>
    </source>
</evidence>
<dbReference type="Gene3D" id="1.50.40.10">
    <property type="entry name" value="Mitochondrial carrier domain"/>
    <property type="match status" value="1"/>
</dbReference>
<keyword evidence="9" id="KW-1133">Transmembrane helix</keyword>
<dbReference type="eggNOG" id="KOG0752">
    <property type="taxonomic scope" value="Eukaryota"/>
</dbReference>
<dbReference type="OMA" id="PQNSIRF"/>
<keyword evidence="6 11" id="KW-0812">Transmembrane</keyword>
<dbReference type="FunFam" id="1.50.40.10:FF:000042">
    <property type="entry name" value="Envelope ADP,ATP carrier protein"/>
    <property type="match status" value="1"/>
</dbReference>
<dbReference type="PRINTS" id="PR00926">
    <property type="entry name" value="MITOCARRIER"/>
</dbReference>
<keyword evidence="4" id="KW-0150">Chloroplast</keyword>
<evidence type="ECO:0000313" key="13">
    <source>
        <dbReference type="EMBL" id="PNW82014.1"/>
    </source>
</evidence>
<evidence type="ECO:0000256" key="7">
    <source>
        <dbReference type="ARBA" id="ARBA00022737"/>
    </source>
</evidence>
<dbReference type="FunCoup" id="A8HW48">
    <property type="interactions" value="55"/>
</dbReference>
<dbReference type="KEGG" id="cre:CHLRE_06g270150v5"/>
<dbReference type="HOGENOM" id="CLU_015166_10_2_1"/>
<gene>
    <name evidence="13" type="ORF">CHLRE_06g270150v5</name>
</gene>
<evidence type="ECO:0000256" key="5">
    <source>
        <dbReference type="ARBA" id="ARBA00022640"/>
    </source>
</evidence>
<dbReference type="RefSeq" id="XP_001696228.1">
    <property type="nucleotide sequence ID" value="XM_001696176.2"/>
</dbReference>
<name>A8HW48_CHLRE</name>
<dbReference type="Proteomes" id="UP000006906">
    <property type="component" value="Chromosome 6"/>
</dbReference>
<dbReference type="SUPFAM" id="SSF103506">
    <property type="entry name" value="Mitochondrial carrier"/>
    <property type="match status" value="1"/>
</dbReference>
<dbReference type="GO" id="GO:0009941">
    <property type="term" value="C:chloroplast envelope"/>
    <property type="evidence" value="ECO:0007669"/>
    <property type="project" value="UniProtKB-SubCell"/>
</dbReference>
<dbReference type="EMBL" id="CM008967">
    <property type="protein sequence ID" value="PNW82014.1"/>
    <property type="molecule type" value="Genomic_DNA"/>
</dbReference>
<dbReference type="AlphaFoldDB" id="A8HW48"/>
<comment type="similarity">
    <text evidence="12">Belongs to the mitochondrial carrier (TC 2.A.29) family.</text>
</comment>
<protein>
    <submittedName>
        <fullName evidence="13">Uncharacterized protein</fullName>
    </submittedName>
</protein>
<feature type="repeat" description="Solcar" evidence="11">
    <location>
        <begin position="11"/>
        <end position="103"/>
    </location>
</feature>
<dbReference type="GO" id="GO:0005347">
    <property type="term" value="F:ATP transmembrane transporter activity"/>
    <property type="evidence" value="ECO:0000318"/>
    <property type="project" value="GO_Central"/>
</dbReference>
<keyword evidence="7" id="KW-0677">Repeat</keyword>
<evidence type="ECO:0000256" key="4">
    <source>
        <dbReference type="ARBA" id="ARBA00022528"/>
    </source>
</evidence>
<keyword evidence="8" id="KW-0809">Transit peptide</keyword>
<evidence type="ECO:0000256" key="3">
    <source>
        <dbReference type="ARBA" id="ARBA00022448"/>
    </source>
</evidence>
<keyword evidence="3 12" id="KW-0813">Transport</keyword>
<dbReference type="GeneID" id="5721859"/>
<evidence type="ECO:0000256" key="1">
    <source>
        <dbReference type="ARBA" id="ARBA00004119"/>
    </source>
</evidence>
<dbReference type="InterPro" id="IPR018108">
    <property type="entry name" value="MCP_transmembrane"/>
</dbReference>
<dbReference type="Gramene" id="PNW82014">
    <property type="protein sequence ID" value="PNW82014"/>
    <property type="gene ID" value="CHLRE_06g270150v5"/>
</dbReference>
<dbReference type="GO" id="GO:0042651">
    <property type="term" value="C:thylakoid membrane"/>
    <property type="evidence" value="ECO:0000318"/>
    <property type="project" value="GO_Central"/>
</dbReference>
<evidence type="ECO:0000256" key="2">
    <source>
        <dbReference type="ARBA" id="ARBA00004141"/>
    </source>
</evidence>
<evidence type="ECO:0000313" key="14">
    <source>
        <dbReference type="Proteomes" id="UP000006906"/>
    </source>
</evidence>